<dbReference type="EMBL" id="VUNZ01000001">
    <property type="protein sequence ID" value="KAA2222990.1"/>
    <property type="molecule type" value="Genomic_DNA"/>
</dbReference>
<comment type="caution">
    <text evidence="2">The sequence shown here is derived from an EMBL/GenBank/DDBJ whole genome shotgun (WGS) entry which is preliminary data.</text>
</comment>
<proteinExistence type="predicted"/>
<name>A0A5B2U9B5_9FLAO</name>
<evidence type="ECO:0000256" key="1">
    <source>
        <dbReference type="SAM" id="Coils"/>
    </source>
</evidence>
<protein>
    <submittedName>
        <fullName evidence="2">Uncharacterized protein</fullName>
    </submittedName>
</protein>
<dbReference type="Proteomes" id="UP000323082">
    <property type="component" value="Unassembled WGS sequence"/>
</dbReference>
<dbReference type="AlphaFoldDB" id="A0A5B2U9B5"/>
<organism evidence="2 3">
    <name type="scientific">Chryseobacterium sediminis</name>
    <dbReference type="NCBI Taxonomy" id="1679494"/>
    <lineage>
        <taxon>Bacteria</taxon>
        <taxon>Pseudomonadati</taxon>
        <taxon>Bacteroidota</taxon>
        <taxon>Flavobacteriia</taxon>
        <taxon>Flavobacteriales</taxon>
        <taxon>Weeksellaceae</taxon>
        <taxon>Chryseobacterium group</taxon>
        <taxon>Chryseobacterium</taxon>
    </lineage>
</organism>
<evidence type="ECO:0000313" key="3">
    <source>
        <dbReference type="Proteomes" id="UP000323082"/>
    </source>
</evidence>
<feature type="coiled-coil region" evidence="1">
    <location>
        <begin position="128"/>
        <end position="155"/>
    </location>
</feature>
<reference evidence="2 3" key="1">
    <citation type="journal article" date="2015" name="Int. J. Syst. Evol. Microbiol.">
        <title>Chryseobacterium sediminis sp. nov., isolated from a river sediment.</title>
        <authorList>
            <person name="Kampfer P."/>
            <person name="Busse H.J."/>
            <person name="McInroy J.A."/>
            <person name="Glaeser S.P."/>
        </authorList>
    </citation>
    <scope>NUCLEOTIDE SEQUENCE [LARGE SCALE GENOMIC DNA]</scope>
    <source>
        <strain evidence="2 3">IMT-174</strain>
    </source>
</reference>
<dbReference type="RefSeq" id="WP_149831954.1">
    <property type="nucleotide sequence ID" value="NZ_VUNZ01000001.1"/>
</dbReference>
<evidence type="ECO:0000313" key="2">
    <source>
        <dbReference type="EMBL" id="KAA2222990.1"/>
    </source>
</evidence>
<gene>
    <name evidence="2" type="ORF">FW780_01960</name>
</gene>
<sequence>MKKEENTNAVCILPDINLRIKELITEKTFGNTAAFAREISENLKKKTKGEKTISQQSVDRLFKIDKRGNIDKYPEPSKAIIDSILDTYNVSKKWLLLGELPMYNQSEKENTPTNLKTDNKAVKSDSNFDTLLSEVKELKKSLEAQKKQNEDQAKAIIEFIEKERIAVSDLILDLKNSLTQKKEKS</sequence>
<keyword evidence="1" id="KW-0175">Coiled coil</keyword>
<accession>A0A5B2U9B5</accession>